<name>A0A2S0KMN6_9FIRM</name>
<evidence type="ECO:0000313" key="4">
    <source>
        <dbReference type="Proteomes" id="UP000237947"/>
    </source>
</evidence>
<reference evidence="4" key="1">
    <citation type="submission" date="2018-02" db="EMBL/GenBank/DDBJ databases">
        <authorList>
            <person name="Holder M.E."/>
            <person name="Ajami N.J."/>
            <person name="Petrosino J.F."/>
        </authorList>
    </citation>
    <scope>NUCLEOTIDE SEQUENCE [LARGE SCALE GENOMIC DNA]</scope>
    <source>
        <strain evidence="4">CCUG 47711</strain>
    </source>
</reference>
<feature type="region of interest" description="Disordered" evidence="1">
    <location>
        <begin position="323"/>
        <end position="344"/>
    </location>
</feature>
<evidence type="ECO:0000256" key="2">
    <source>
        <dbReference type="SAM" id="Phobius"/>
    </source>
</evidence>
<proteinExistence type="predicted"/>
<feature type="transmembrane region" description="Helical" evidence="2">
    <location>
        <begin position="238"/>
        <end position="259"/>
    </location>
</feature>
<organism evidence="3 4">
    <name type="scientific">Fastidiosipila sanguinis</name>
    <dbReference type="NCBI Taxonomy" id="236753"/>
    <lineage>
        <taxon>Bacteria</taxon>
        <taxon>Bacillati</taxon>
        <taxon>Bacillota</taxon>
        <taxon>Clostridia</taxon>
        <taxon>Eubacteriales</taxon>
        <taxon>Oscillospiraceae</taxon>
        <taxon>Fastidiosipila</taxon>
    </lineage>
</organism>
<dbReference type="RefSeq" id="WP_106012242.1">
    <property type="nucleotide sequence ID" value="NZ_CP027226.1"/>
</dbReference>
<keyword evidence="4" id="KW-1185">Reference proteome</keyword>
<keyword evidence="2" id="KW-0472">Membrane</keyword>
<protein>
    <recommendedName>
        <fullName evidence="5">DUF624 domain-containing protein</fullName>
    </recommendedName>
</protein>
<dbReference type="KEGG" id="fsa:C5Q98_02990"/>
<evidence type="ECO:0008006" key="5">
    <source>
        <dbReference type="Google" id="ProtNLM"/>
    </source>
</evidence>
<sequence>MAFWNWNKEGPGVDPDEPEKGPLGEFFSIYFSKFWRICGLGMMTFIGSLLTIALLYYVGFYLLTMILPTLSYENILAVLKKLNLDFTQGATVETMSSYFFLASHLVFVLTVFSLGFFTFGPIHVGFTYVYRNFATREPVFLWSDIKDSIVTNWKKGLLHSIISAFALCLGIYAFYFYNANMPEGILLYVLRAVLIMFIFTIIVMQFYVYQMIVTFDLKLRHIYKNALILTLVKVPSNFFILLLLLIFNFAIPFLAIWGIPSQAVAVIVFALQFSIGMGLSNFLINFFASRGIKKYLIEPYDDNNNGGAQSSVTQKVKERYESEWHYQEDIPQESQHESPTGAPA</sequence>
<feature type="transmembrane region" description="Helical" evidence="2">
    <location>
        <begin position="156"/>
        <end position="177"/>
    </location>
</feature>
<dbReference type="AlphaFoldDB" id="A0A2S0KMN6"/>
<feature type="transmembrane region" description="Helical" evidence="2">
    <location>
        <begin position="105"/>
        <end position="130"/>
    </location>
</feature>
<dbReference type="Proteomes" id="UP000237947">
    <property type="component" value="Chromosome"/>
</dbReference>
<evidence type="ECO:0000256" key="1">
    <source>
        <dbReference type="SAM" id="MobiDB-lite"/>
    </source>
</evidence>
<gene>
    <name evidence="3" type="ORF">C5Q98_02990</name>
</gene>
<keyword evidence="2" id="KW-0812">Transmembrane</keyword>
<keyword evidence="2" id="KW-1133">Transmembrane helix</keyword>
<accession>A0A2S0KMN6</accession>
<feature type="transmembrane region" description="Helical" evidence="2">
    <location>
        <begin position="37"/>
        <end position="63"/>
    </location>
</feature>
<dbReference type="EMBL" id="CP027226">
    <property type="protein sequence ID" value="AVM42259.1"/>
    <property type="molecule type" value="Genomic_DNA"/>
</dbReference>
<feature type="transmembrane region" description="Helical" evidence="2">
    <location>
        <begin position="265"/>
        <end position="288"/>
    </location>
</feature>
<evidence type="ECO:0000313" key="3">
    <source>
        <dbReference type="EMBL" id="AVM42259.1"/>
    </source>
</evidence>
<feature type="transmembrane region" description="Helical" evidence="2">
    <location>
        <begin position="189"/>
        <end position="217"/>
    </location>
</feature>
<dbReference type="OrthoDB" id="1852280at2"/>